<evidence type="ECO:0000313" key="3">
    <source>
        <dbReference type="Proteomes" id="UP000438106"/>
    </source>
</evidence>
<dbReference type="Proteomes" id="UP000438106">
    <property type="component" value="Unassembled WGS sequence"/>
</dbReference>
<evidence type="ECO:0000313" key="2">
    <source>
        <dbReference type="EMBL" id="MVT00236.1"/>
    </source>
</evidence>
<evidence type="ECO:0008006" key="4">
    <source>
        <dbReference type="Google" id="ProtNLM"/>
    </source>
</evidence>
<dbReference type="RefSeq" id="WP_157291027.1">
    <property type="nucleotide sequence ID" value="NZ_WQRF01000004.1"/>
</dbReference>
<keyword evidence="1" id="KW-0812">Transmembrane</keyword>
<dbReference type="AlphaFoldDB" id="A0A7X3K4P2"/>
<proteinExistence type="predicted"/>
<keyword evidence="1" id="KW-1133">Transmembrane helix</keyword>
<evidence type="ECO:0000256" key="1">
    <source>
        <dbReference type="SAM" id="Phobius"/>
    </source>
</evidence>
<sequence length="717" mass="78848">MAAILLLVLIGVSAFWVPALQGLLEPNFATEARLALFRSLFLTIGGALIGAAAIVSSLVLFAMQVNIERMPHGLFRRLSADQKLLGAFAATFLLAVAIGGLSLVLEPQRVGIVVFAALWGTAMVLWLFLYGYRRALSLVNPVRQLNMVVRRTQREMQAWARRARRAAPLLSNGARTQRIDSGSPQHDLARTAYFQANPGWTEGAQQGVRYAVSFASRYAEQGDHEVSALAMNAIIAINSAYVETKGKTFFAYQVMLDNPLYSDGFINNTLEQLRQMARIGVARGDEQQTEQTLQAMAELVRVYLAIDYASPHASKTHAHLAAGYLTGAVERIAPHNMPDVLMEGVRLMGRCADMLLAAEGPHGITTLVQKIGIISCAGVAREDYRPVTSTGVEQLARLSFDLLVTKSQGVQFAAQDIRSSMKLIAELLMALPDAPLMSIHSIYLAPYYSATSAQGLTMRLSQLVNAVAEAPAGDVNARQVIENLEEWADGMYQTEKDLLVHAIEKRSQFTFDMIHWITAVTKMLIAVSNATACNAHIQEKLRHHAAWLIAVLSWVPDDEDTVRFVESFRMTEALFEAAVDARTRGCPELADDIGEMLLSWTFKAGRHQTGWAILQRSVYGLATLTLLVDDDTVVVRLKERITARVAAGELPDKKVRDRAAVEIRGRAASLYRKGHWSSEIERGMAQSDHGKLRPLLEEIADLISPETIGEAASQGFR</sequence>
<keyword evidence="3" id="KW-1185">Reference proteome</keyword>
<name>A0A7X3K4P2_9HYPH</name>
<dbReference type="EMBL" id="WQRF01000004">
    <property type="protein sequence ID" value="MVT00236.1"/>
    <property type="molecule type" value="Genomic_DNA"/>
</dbReference>
<keyword evidence="1" id="KW-0472">Membrane</keyword>
<protein>
    <recommendedName>
        <fullName evidence="4">DUF2254 domain-containing protein</fullName>
    </recommendedName>
</protein>
<feature type="transmembrane region" description="Helical" evidence="1">
    <location>
        <begin position="84"/>
        <end position="104"/>
    </location>
</feature>
<comment type="caution">
    <text evidence="2">The sequence shown here is derived from an EMBL/GenBank/DDBJ whole genome shotgun (WGS) entry which is preliminary data.</text>
</comment>
<gene>
    <name evidence="2" type="ORF">GO014_14505</name>
</gene>
<accession>A0A7X3K4P2</accession>
<feature type="transmembrane region" description="Helical" evidence="1">
    <location>
        <begin position="38"/>
        <end position="63"/>
    </location>
</feature>
<organism evidence="2 3">
    <name type="scientific">Devosia marina</name>
    <dbReference type="NCBI Taxonomy" id="2683198"/>
    <lineage>
        <taxon>Bacteria</taxon>
        <taxon>Pseudomonadati</taxon>
        <taxon>Pseudomonadota</taxon>
        <taxon>Alphaproteobacteria</taxon>
        <taxon>Hyphomicrobiales</taxon>
        <taxon>Devosiaceae</taxon>
        <taxon>Devosia</taxon>
    </lineage>
</organism>
<reference evidence="2 3" key="1">
    <citation type="submission" date="2019-12" db="EMBL/GenBank/DDBJ databases">
        <title>Devosia maris sp. nov., isolated from the deep seawater.</title>
        <authorList>
            <person name="Liu Y."/>
        </authorList>
    </citation>
    <scope>NUCLEOTIDE SEQUENCE [LARGE SCALE GENOMIC DNA]</scope>
    <source>
        <strain evidence="2 3">L53-10-65</strain>
    </source>
</reference>
<feature type="transmembrane region" description="Helical" evidence="1">
    <location>
        <begin position="110"/>
        <end position="130"/>
    </location>
</feature>